<proteinExistence type="predicted"/>
<evidence type="ECO:0000256" key="1">
    <source>
        <dbReference type="SAM" id="MobiDB-lite"/>
    </source>
</evidence>
<dbReference type="NCBIfam" id="NF041390">
    <property type="entry name" value="TadE_Rv3655c"/>
    <property type="match status" value="1"/>
</dbReference>
<comment type="caution">
    <text evidence="2">The sequence shown here is derived from an EMBL/GenBank/DDBJ whole genome shotgun (WGS) entry which is preliminary data.</text>
</comment>
<keyword evidence="3" id="KW-1185">Reference proteome</keyword>
<gene>
    <name evidence="2" type="ORF">ACFPET_08135</name>
</gene>
<feature type="region of interest" description="Disordered" evidence="1">
    <location>
        <begin position="45"/>
        <end position="65"/>
    </location>
</feature>
<accession>A0ABV8TXC6</accession>
<sequence>MVTGELAVSLLAVVLTIGLAMWAQGAIGTKIQAIDTAHVAALAAARGDDPQAATESQRPPGASVSVQKSDRFVHVRVRATVRPFGPLTPSIDTVAEATSVRQDLQDGSLIQ</sequence>
<dbReference type="InterPro" id="IPR049790">
    <property type="entry name" value="Rv3655c/TadE"/>
</dbReference>
<evidence type="ECO:0000313" key="2">
    <source>
        <dbReference type="EMBL" id="MFC4335166.1"/>
    </source>
</evidence>
<dbReference type="RefSeq" id="WP_380619593.1">
    <property type="nucleotide sequence ID" value="NZ_JBHSDK010000012.1"/>
</dbReference>
<name>A0ABV8TXC6_9ACTN</name>
<evidence type="ECO:0000313" key="3">
    <source>
        <dbReference type="Proteomes" id="UP001595823"/>
    </source>
</evidence>
<dbReference type="EMBL" id="JBHSDK010000012">
    <property type="protein sequence ID" value="MFC4335166.1"/>
    <property type="molecule type" value="Genomic_DNA"/>
</dbReference>
<organism evidence="2 3">
    <name type="scientific">Salininema proteolyticum</name>
    <dbReference type="NCBI Taxonomy" id="1607685"/>
    <lineage>
        <taxon>Bacteria</taxon>
        <taxon>Bacillati</taxon>
        <taxon>Actinomycetota</taxon>
        <taxon>Actinomycetes</taxon>
        <taxon>Glycomycetales</taxon>
        <taxon>Glycomycetaceae</taxon>
        <taxon>Salininema</taxon>
    </lineage>
</organism>
<reference evidence="3" key="1">
    <citation type="journal article" date="2019" name="Int. J. Syst. Evol. Microbiol.">
        <title>The Global Catalogue of Microorganisms (GCM) 10K type strain sequencing project: providing services to taxonomists for standard genome sequencing and annotation.</title>
        <authorList>
            <consortium name="The Broad Institute Genomics Platform"/>
            <consortium name="The Broad Institute Genome Sequencing Center for Infectious Disease"/>
            <person name="Wu L."/>
            <person name="Ma J."/>
        </authorList>
    </citation>
    <scope>NUCLEOTIDE SEQUENCE [LARGE SCALE GENOMIC DNA]</scope>
    <source>
        <strain evidence="3">IBRC-M 10908</strain>
    </source>
</reference>
<protein>
    <submittedName>
        <fullName evidence="2">TadE family type IV pilus minor pilin</fullName>
    </submittedName>
</protein>
<dbReference type="Proteomes" id="UP001595823">
    <property type="component" value="Unassembled WGS sequence"/>
</dbReference>